<comment type="caution">
    <text evidence="2">The sequence shown here is derived from an EMBL/GenBank/DDBJ whole genome shotgun (WGS) entry which is preliminary data.</text>
</comment>
<organism evidence="2 3">
    <name type="scientific">Phialemonium thermophilum</name>
    <dbReference type="NCBI Taxonomy" id="223376"/>
    <lineage>
        <taxon>Eukaryota</taxon>
        <taxon>Fungi</taxon>
        <taxon>Dikarya</taxon>
        <taxon>Ascomycota</taxon>
        <taxon>Pezizomycotina</taxon>
        <taxon>Sordariomycetes</taxon>
        <taxon>Sordariomycetidae</taxon>
        <taxon>Cephalothecales</taxon>
        <taxon>Cephalothecaceae</taxon>
        <taxon>Phialemonium</taxon>
    </lineage>
</organism>
<reference evidence="2 3" key="1">
    <citation type="journal article" date="2024" name="Commun. Biol.">
        <title>Comparative genomic analysis of thermophilic fungi reveals convergent evolutionary adaptations and gene losses.</title>
        <authorList>
            <person name="Steindorff A.S."/>
            <person name="Aguilar-Pontes M.V."/>
            <person name="Robinson A.J."/>
            <person name="Andreopoulos B."/>
            <person name="LaButti K."/>
            <person name="Kuo A."/>
            <person name="Mondo S."/>
            <person name="Riley R."/>
            <person name="Otillar R."/>
            <person name="Haridas S."/>
            <person name="Lipzen A."/>
            <person name="Grimwood J."/>
            <person name="Schmutz J."/>
            <person name="Clum A."/>
            <person name="Reid I.D."/>
            <person name="Moisan M.C."/>
            <person name="Butler G."/>
            <person name="Nguyen T.T.M."/>
            <person name="Dewar K."/>
            <person name="Conant G."/>
            <person name="Drula E."/>
            <person name="Henrissat B."/>
            <person name="Hansel C."/>
            <person name="Singer S."/>
            <person name="Hutchinson M.I."/>
            <person name="de Vries R.P."/>
            <person name="Natvig D.O."/>
            <person name="Powell A.J."/>
            <person name="Tsang A."/>
            <person name="Grigoriev I.V."/>
        </authorList>
    </citation>
    <scope>NUCLEOTIDE SEQUENCE [LARGE SCALE GENOMIC DNA]</scope>
    <source>
        <strain evidence="2 3">ATCC 24622</strain>
    </source>
</reference>
<dbReference type="Proteomes" id="UP001586593">
    <property type="component" value="Unassembled WGS sequence"/>
</dbReference>
<sequence>MYIRSPLQFTLSPDPTRPSSSREGGGGERSCAIRLSLAVRVSTSRPAPMQNVRI</sequence>
<evidence type="ECO:0000313" key="3">
    <source>
        <dbReference type="Proteomes" id="UP001586593"/>
    </source>
</evidence>
<dbReference type="EMBL" id="JAZHXJ010003336">
    <property type="protein sequence ID" value="KAL1835236.1"/>
    <property type="molecule type" value="Genomic_DNA"/>
</dbReference>
<keyword evidence="3" id="KW-1185">Reference proteome</keyword>
<gene>
    <name evidence="2" type="ORF">VTK73DRAFT_5951</name>
</gene>
<name>A0ABR3V0D1_9PEZI</name>
<feature type="region of interest" description="Disordered" evidence="1">
    <location>
        <begin position="1"/>
        <end position="30"/>
    </location>
</feature>
<evidence type="ECO:0000256" key="1">
    <source>
        <dbReference type="SAM" id="MobiDB-lite"/>
    </source>
</evidence>
<evidence type="ECO:0000313" key="2">
    <source>
        <dbReference type="EMBL" id="KAL1835236.1"/>
    </source>
</evidence>
<proteinExistence type="predicted"/>
<protein>
    <submittedName>
        <fullName evidence="2">Uncharacterized protein</fullName>
    </submittedName>
</protein>
<accession>A0ABR3V0D1</accession>